<dbReference type="InterPro" id="IPR054691">
    <property type="entry name" value="LeuA/HCS_post-cat"/>
</dbReference>
<dbReference type="InterPro" id="IPR050073">
    <property type="entry name" value="2-IPM_HCS-like"/>
</dbReference>
<evidence type="ECO:0000256" key="6">
    <source>
        <dbReference type="ARBA" id="ARBA00022605"/>
    </source>
</evidence>
<dbReference type="GO" id="GO:0003852">
    <property type="term" value="F:2-isopropylmalate synthase activity"/>
    <property type="evidence" value="ECO:0007669"/>
    <property type="project" value="UniProtKB-EC"/>
</dbReference>
<dbReference type="PANTHER" id="PTHR10277">
    <property type="entry name" value="HOMOCITRATE SYNTHASE-RELATED"/>
    <property type="match status" value="1"/>
</dbReference>
<dbReference type="KEGG" id="gak:X907_0309"/>
<dbReference type="RefSeq" id="WP_127565303.1">
    <property type="nucleotide sequence ID" value="NZ_BMFB01000006.1"/>
</dbReference>
<keyword evidence="7" id="KW-0808">Transferase</keyword>
<dbReference type="InterPro" id="IPR002034">
    <property type="entry name" value="AIPM/Hcit_synth_CS"/>
</dbReference>
<dbReference type="PROSITE" id="PS00815">
    <property type="entry name" value="AIPM_HOMOCIT_SYNTH_1"/>
    <property type="match status" value="1"/>
</dbReference>
<dbReference type="AlphaFoldDB" id="A0A3T0E6L6"/>
<comment type="pathway">
    <text evidence="1">Amino-acid biosynthesis; L-leucine biosynthesis; L-leucine from 3-methyl-2-oxobutanoate: step 1/4.</text>
</comment>
<evidence type="ECO:0000256" key="3">
    <source>
        <dbReference type="ARBA" id="ARBA00012973"/>
    </source>
</evidence>
<dbReference type="PANTHER" id="PTHR10277:SF9">
    <property type="entry name" value="2-ISOPROPYLMALATE SYNTHASE 1, CHLOROPLASTIC-RELATED"/>
    <property type="match status" value="1"/>
</dbReference>
<dbReference type="OrthoDB" id="9803573at2"/>
<dbReference type="NCBIfam" id="NF002086">
    <property type="entry name" value="PRK00915.1-3"/>
    <property type="match status" value="1"/>
</dbReference>
<keyword evidence="12" id="KW-1185">Reference proteome</keyword>
<reference evidence="11 12" key="1">
    <citation type="submission" date="2016-12" db="EMBL/GenBank/DDBJ databases">
        <title>The genome of dimorphic prosthecate Glycocaulis alkaliphilus 6b-8t, isolated from crude oil dictates its adaptability in petroleum environments.</title>
        <authorList>
            <person name="Wu X.-L."/>
            <person name="Geng S."/>
        </authorList>
    </citation>
    <scope>NUCLEOTIDE SEQUENCE [LARGE SCALE GENOMIC DNA]</scope>
    <source>
        <strain evidence="11 12">6B-8</strain>
    </source>
</reference>
<dbReference type="Gene3D" id="3.30.160.270">
    <property type="match status" value="1"/>
</dbReference>
<dbReference type="InterPro" id="IPR013709">
    <property type="entry name" value="2-isopropylmalate_synth_dimer"/>
</dbReference>
<sequence>MTRQITVFDTTLRDGEQAPGFSMTEAGKLSMARALAALKVDVIEAGFAAASPGDARAIARIAAEIEGPRICSLARASKADIDAAAAALKAAPKKRIHVFLGTSPIHREFKLKMTPAEILSAISDMVAHARTYCDNVEFSAEDAIRTEPGFLVEALSTAAAAGASTLNVPDTVGYATPDEIFELFRMLGKKVSRNDDVIFSAHCHNDLGLAVANSLAAIRGGARQVECTVNGIGERAGNAALEDIVMAIRTRRDATGVATGIETREIMNASRTLSRITSTLPPRNKAIVGANAFAHEAGIHQHGMLMNRETYEIMKPEDVGWPSSSLVLGKHSGKHALAAKAAELGFKLDDEAFARAFAEFKRVADEIGTVDTARLAAILSRSEGASDDELWELSRVEIRAPLASNAEPVARVELNHPRRGRVTDVAAAPGAMDAAFLAVSHIIGIEGSVDSIDMRYIAAEADEAGKAGQAADVLIDMTVSSCGESFTGRARNRDILPACVGAYIDALCNASAVARHRAGSGPDHPAANGVAAE</sequence>
<dbReference type="InterPro" id="IPR036230">
    <property type="entry name" value="LeuA_allosteric_dom_sf"/>
</dbReference>
<evidence type="ECO:0000256" key="2">
    <source>
        <dbReference type="ARBA" id="ARBA00009396"/>
    </source>
</evidence>
<dbReference type="CDD" id="cd07940">
    <property type="entry name" value="DRE_TIM_IPMS"/>
    <property type="match status" value="1"/>
</dbReference>
<dbReference type="Proteomes" id="UP000286954">
    <property type="component" value="Chromosome"/>
</dbReference>
<dbReference type="PROSITE" id="PS00816">
    <property type="entry name" value="AIPM_HOMOCIT_SYNTH_2"/>
    <property type="match status" value="1"/>
</dbReference>
<keyword evidence="6" id="KW-0028">Amino-acid biosynthesis</keyword>
<dbReference type="GO" id="GO:0009098">
    <property type="term" value="P:L-leucine biosynthetic process"/>
    <property type="evidence" value="ECO:0007669"/>
    <property type="project" value="UniProtKB-KW"/>
</dbReference>
<keyword evidence="8" id="KW-0464">Manganese</keyword>
<evidence type="ECO:0000256" key="4">
    <source>
        <dbReference type="ARBA" id="ARBA00018198"/>
    </source>
</evidence>
<protein>
    <recommendedName>
        <fullName evidence="4">2-isopropylmalate synthase</fullName>
        <ecNumber evidence="3">2.3.3.13</ecNumber>
    </recommendedName>
    <alternativeName>
        <fullName evidence="10">Alpha-IPM synthase</fullName>
    </alternativeName>
</protein>
<dbReference type="InterPro" id="IPR000891">
    <property type="entry name" value="PYR_CT"/>
</dbReference>
<dbReference type="PROSITE" id="PS50991">
    <property type="entry name" value="PYR_CT"/>
    <property type="match status" value="1"/>
</dbReference>
<gene>
    <name evidence="11" type="ORF">X907_0309</name>
</gene>
<evidence type="ECO:0000313" key="12">
    <source>
        <dbReference type="Proteomes" id="UP000286954"/>
    </source>
</evidence>
<proteinExistence type="inferred from homology"/>
<dbReference type="Pfam" id="PF08502">
    <property type="entry name" value="LeuA_dimer"/>
    <property type="match status" value="1"/>
</dbReference>
<dbReference type="Gene3D" id="3.20.20.70">
    <property type="entry name" value="Aldolase class I"/>
    <property type="match status" value="1"/>
</dbReference>
<organism evidence="11 12">
    <name type="scientific">Glycocaulis alkaliphilus</name>
    <dbReference type="NCBI Taxonomy" id="1434191"/>
    <lineage>
        <taxon>Bacteria</taxon>
        <taxon>Pseudomonadati</taxon>
        <taxon>Pseudomonadota</taxon>
        <taxon>Alphaproteobacteria</taxon>
        <taxon>Maricaulales</taxon>
        <taxon>Maricaulaceae</taxon>
        <taxon>Glycocaulis</taxon>
    </lineage>
</organism>
<evidence type="ECO:0000256" key="8">
    <source>
        <dbReference type="ARBA" id="ARBA00023211"/>
    </source>
</evidence>
<name>A0A3T0E6L6_9PROT</name>
<dbReference type="FunFam" id="3.20.20.70:FF:000010">
    <property type="entry name" value="2-isopropylmalate synthase"/>
    <property type="match status" value="1"/>
</dbReference>
<evidence type="ECO:0000256" key="7">
    <source>
        <dbReference type="ARBA" id="ARBA00022679"/>
    </source>
</evidence>
<dbReference type="Pfam" id="PF22617">
    <property type="entry name" value="HCS_D2"/>
    <property type="match status" value="1"/>
</dbReference>
<keyword evidence="5" id="KW-0432">Leucine biosynthesis</keyword>
<keyword evidence="9" id="KW-0100">Branched-chain amino acid biosynthesis</keyword>
<dbReference type="EC" id="2.3.3.13" evidence="3"/>
<dbReference type="EMBL" id="CP018911">
    <property type="protein sequence ID" value="AZU02857.1"/>
    <property type="molecule type" value="Genomic_DNA"/>
</dbReference>
<dbReference type="Gene3D" id="1.10.238.260">
    <property type="match status" value="1"/>
</dbReference>
<dbReference type="Pfam" id="PF00682">
    <property type="entry name" value="HMGL-like"/>
    <property type="match status" value="1"/>
</dbReference>
<evidence type="ECO:0000256" key="1">
    <source>
        <dbReference type="ARBA" id="ARBA00004689"/>
    </source>
</evidence>
<evidence type="ECO:0000256" key="10">
    <source>
        <dbReference type="ARBA" id="ARBA00029993"/>
    </source>
</evidence>
<dbReference type="FunFam" id="1.10.238.260:FF:000001">
    <property type="entry name" value="2-isopropylmalate synthase"/>
    <property type="match status" value="1"/>
</dbReference>
<evidence type="ECO:0000313" key="11">
    <source>
        <dbReference type="EMBL" id="AZU02857.1"/>
    </source>
</evidence>
<evidence type="ECO:0000256" key="5">
    <source>
        <dbReference type="ARBA" id="ARBA00022430"/>
    </source>
</evidence>
<evidence type="ECO:0000256" key="9">
    <source>
        <dbReference type="ARBA" id="ARBA00023304"/>
    </source>
</evidence>
<accession>A0A3T0E6L6</accession>
<dbReference type="InterPro" id="IPR013785">
    <property type="entry name" value="Aldolase_TIM"/>
</dbReference>
<comment type="similarity">
    <text evidence="2">Belongs to the alpha-IPM synthase/homocitrate synthase family. LeuA type 1 subfamily.</text>
</comment>
<dbReference type="SUPFAM" id="SSF51569">
    <property type="entry name" value="Aldolase"/>
    <property type="match status" value="1"/>
</dbReference>